<dbReference type="Proteomes" id="UP001187471">
    <property type="component" value="Unassembled WGS sequence"/>
</dbReference>
<comment type="caution">
    <text evidence="8">The sequence shown here is derived from an EMBL/GenBank/DDBJ whole genome shotgun (WGS) entry which is preliminary data.</text>
</comment>
<dbReference type="GO" id="GO:0016705">
    <property type="term" value="F:oxidoreductase activity, acting on paired donors, with incorporation or reduction of molecular oxygen"/>
    <property type="evidence" value="ECO:0007669"/>
    <property type="project" value="UniProtKB-ARBA"/>
</dbReference>
<evidence type="ECO:0000256" key="3">
    <source>
        <dbReference type="ARBA" id="ARBA00022896"/>
    </source>
</evidence>
<evidence type="ECO:0000256" key="4">
    <source>
        <dbReference type="ARBA" id="ARBA00023002"/>
    </source>
</evidence>
<dbReference type="PANTHER" id="PTHR10209">
    <property type="entry name" value="OXIDOREDUCTASE, 2OG-FE II OXYGENASE FAMILY PROTEIN"/>
    <property type="match status" value="1"/>
</dbReference>
<keyword evidence="2 6" id="KW-0479">Metal-binding</keyword>
<dbReference type="InterPro" id="IPR044861">
    <property type="entry name" value="IPNS-like_FE2OG_OXY"/>
</dbReference>
<sequence length="406" mass="45180">MAVSGARDRLQELKAFDESKAGVKGLVTAGITKIPRIFVRPSDDLAGDYLVSGTPISIPVINLEHTTNSRCDVVDAVRSASKELGFFQVTNHGVPTWVLEGMLAAARGFHELPEAERAVYYTRERGKRVNFQSNFDLYESPYANWRDTLFCVMGPDPLDPQELPEVSRDMTLEYSRQIKRLGATLFELLSEALGLKPDHLFGMDCAKGHAILSHYYPACPEPELTMGTSKHADPDFLTVLLQDQIGGLQVLYQNQWVNVPPVPGALVVNIGDLLQLISNDKYKSVEHRVLANHVGPRVSVACFFTPHLYPSAKMYGPIKELLSEEDPPVYRETTVSDFVAYYDSKGLDGNSALSHFKFGIERCDRPLKIINEVQHASEKWGFSQVVNHGIPVNVPDQVIDGICMLH</sequence>
<dbReference type="Pfam" id="PF03171">
    <property type="entry name" value="2OG-FeII_Oxy"/>
    <property type="match status" value="1"/>
</dbReference>
<feature type="domain" description="Fe2OG dioxygenase" evidence="7">
    <location>
        <begin position="207"/>
        <end position="306"/>
    </location>
</feature>
<dbReference type="GO" id="GO:0031418">
    <property type="term" value="F:L-ascorbic acid binding"/>
    <property type="evidence" value="ECO:0007669"/>
    <property type="project" value="UniProtKB-KW"/>
</dbReference>
<dbReference type="GO" id="GO:0051213">
    <property type="term" value="F:dioxygenase activity"/>
    <property type="evidence" value="ECO:0007669"/>
    <property type="project" value="UniProtKB-ARBA"/>
</dbReference>
<dbReference type="InterPro" id="IPR027443">
    <property type="entry name" value="IPNS-like_sf"/>
</dbReference>
<proteinExistence type="inferred from homology"/>
<dbReference type="AlphaFoldDB" id="A0AA88QTV8"/>
<evidence type="ECO:0000313" key="8">
    <source>
        <dbReference type="EMBL" id="KAK2972998.1"/>
    </source>
</evidence>
<keyword evidence="4 6" id="KW-0560">Oxidoreductase</keyword>
<evidence type="ECO:0000256" key="5">
    <source>
        <dbReference type="ARBA" id="ARBA00023004"/>
    </source>
</evidence>
<dbReference type="SUPFAM" id="SSF51197">
    <property type="entry name" value="Clavaminate synthase-like"/>
    <property type="match status" value="2"/>
</dbReference>
<dbReference type="GO" id="GO:0046872">
    <property type="term" value="F:metal ion binding"/>
    <property type="evidence" value="ECO:0007669"/>
    <property type="project" value="UniProtKB-KW"/>
</dbReference>
<comment type="similarity">
    <text evidence="1 6">Belongs to the iron/ascorbate-dependent oxidoreductase family.</text>
</comment>
<name>A0AA88QTV8_9ASTE</name>
<organism evidence="8 9">
    <name type="scientific">Escallonia rubra</name>
    <dbReference type="NCBI Taxonomy" id="112253"/>
    <lineage>
        <taxon>Eukaryota</taxon>
        <taxon>Viridiplantae</taxon>
        <taxon>Streptophyta</taxon>
        <taxon>Embryophyta</taxon>
        <taxon>Tracheophyta</taxon>
        <taxon>Spermatophyta</taxon>
        <taxon>Magnoliopsida</taxon>
        <taxon>eudicotyledons</taxon>
        <taxon>Gunneridae</taxon>
        <taxon>Pentapetalae</taxon>
        <taxon>asterids</taxon>
        <taxon>campanulids</taxon>
        <taxon>Escalloniales</taxon>
        <taxon>Escalloniaceae</taxon>
        <taxon>Escallonia</taxon>
    </lineage>
</organism>
<keyword evidence="3" id="KW-0847">Vitamin C</keyword>
<dbReference type="EMBL" id="JAVXUO010002474">
    <property type="protein sequence ID" value="KAK2972998.1"/>
    <property type="molecule type" value="Genomic_DNA"/>
</dbReference>
<dbReference type="InterPro" id="IPR026992">
    <property type="entry name" value="DIOX_N"/>
</dbReference>
<dbReference type="PROSITE" id="PS51471">
    <property type="entry name" value="FE2OG_OXY"/>
    <property type="match status" value="1"/>
</dbReference>
<dbReference type="Pfam" id="PF14226">
    <property type="entry name" value="DIOX_N"/>
    <property type="match status" value="1"/>
</dbReference>
<protein>
    <recommendedName>
        <fullName evidence="7">Fe2OG dioxygenase domain-containing protein</fullName>
    </recommendedName>
</protein>
<dbReference type="FunFam" id="2.60.120.330:FF:000005">
    <property type="entry name" value="1-aminocyclopropane-1-carboxylate oxidase homolog 1"/>
    <property type="match status" value="1"/>
</dbReference>
<evidence type="ECO:0000256" key="6">
    <source>
        <dbReference type="RuleBase" id="RU003682"/>
    </source>
</evidence>
<evidence type="ECO:0000313" key="9">
    <source>
        <dbReference type="Proteomes" id="UP001187471"/>
    </source>
</evidence>
<dbReference type="Gene3D" id="2.60.120.330">
    <property type="entry name" value="B-lactam Antibiotic, Isopenicillin N Synthase, Chain"/>
    <property type="match status" value="1"/>
</dbReference>
<accession>A0AA88QTV8</accession>
<keyword evidence="5 6" id="KW-0408">Iron</keyword>
<evidence type="ECO:0000256" key="2">
    <source>
        <dbReference type="ARBA" id="ARBA00022723"/>
    </source>
</evidence>
<reference evidence="8" key="1">
    <citation type="submission" date="2022-12" db="EMBL/GenBank/DDBJ databases">
        <title>Draft genome assemblies for two species of Escallonia (Escalloniales).</title>
        <authorList>
            <person name="Chanderbali A."/>
            <person name="Dervinis C."/>
            <person name="Anghel I."/>
            <person name="Soltis D."/>
            <person name="Soltis P."/>
            <person name="Zapata F."/>
        </authorList>
    </citation>
    <scope>NUCLEOTIDE SEQUENCE</scope>
    <source>
        <strain evidence="8">UCBG92.1500</strain>
        <tissue evidence="8">Leaf</tissue>
    </source>
</reference>
<keyword evidence="9" id="KW-1185">Reference proteome</keyword>
<dbReference type="PANTHER" id="PTHR10209:SF776">
    <property type="entry name" value="2OG-FE(II) OXYGENASE FAMILY OXIDOREDUCTASE"/>
    <property type="match status" value="1"/>
</dbReference>
<dbReference type="InterPro" id="IPR005123">
    <property type="entry name" value="Oxoglu/Fe-dep_dioxygenase_dom"/>
</dbReference>
<evidence type="ECO:0000256" key="1">
    <source>
        <dbReference type="ARBA" id="ARBA00008056"/>
    </source>
</evidence>
<gene>
    <name evidence="8" type="ORF">RJ640_022055</name>
</gene>
<evidence type="ECO:0000259" key="7">
    <source>
        <dbReference type="PROSITE" id="PS51471"/>
    </source>
</evidence>